<keyword evidence="3" id="KW-1185">Reference proteome</keyword>
<comment type="caution">
    <text evidence="2">The sequence shown here is derived from an EMBL/GenBank/DDBJ whole genome shotgun (WGS) entry which is preliminary data.</text>
</comment>
<dbReference type="Proteomes" id="UP001501455">
    <property type="component" value="Unassembled WGS sequence"/>
</dbReference>
<dbReference type="EMBL" id="BAAAXF010000086">
    <property type="protein sequence ID" value="GAA3505840.1"/>
    <property type="molecule type" value="Genomic_DNA"/>
</dbReference>
<organism evidence="2 3">
    <name type="scientific">Streptomyces prasinosporus</name>
    <dbReference type="NCBI Taxonomy" id="68256"/>
    <lineage>
        <taxon>Bacteria</taxon>
        <taxon>Bacillati</taxon>
        <taxon>Actinomycetota</taxon>
        <taxon>Actinomycetes</taxon>
        <taxon>Kitasatosporales</taxon>
        <taxon>Streptomycetaceae</taxon>
        <taxon>Streptomyces</taxon>
        <taxon>Streptomyces albogriseolus group</taxon>
    </lineage>
</organism>
<evidence type="ECO:0008006" key="4">
    <source>
        <dbReference type="Google" id="ProtNLM"/>
    </source>
</evidence>
<name>A0ABP6UDT0_9ACTN</name>
<gene>
    <name evidence="2" type="ORF">GCM10019016_129540</name>
</gene>
<evidence type="ECO:0000313" key="2">
    <source>
        <dbReference type="EMBL" id="GAA3505840.1"/>
    </source>
</evidence>
<evidence type="ECO:0000313" key="3">
    <source>
        <dbReference type="Proteomes" id="UP001501455"/>
    </source>
</evidence>
<protein>
    <recommendedName>
        <fullName evidence="4">DUF4240 domain-containing protein</fullName>
    </recommendedName>
</protein>
<accession>A0ABP6UDT0</accession>
<sequence>MASLAITWTPQHHGWAFVEVADDHGEAQAIASYITDAPEQFLYAVARLVLGDEDTRAEFEGEPQVYRWFFHRDGTVVDVRLVLADDARAPDSSGTVLWSGRHTVTAFARSAVRAFDRIDYEQGEESYEAQWGRPFPRAELEALRTAMRAHQRATAAEDTAPGGVPMSGSLGRRPAVRGRSTVADDDQRRASGAPPDRPGRQEPSYQGPGKTHGRK</sequence>
<evidence type="ECO:0000256" key="1">
    <source>
        <dbReference type="SAM" id="MobiDB-lite"/>
    </source>
</evidence>
<reference evidence="3" key="1">
    <citation type="journal article" date="2019" name="Int. J. Syst. Evol. Microbiol.">
        <title>The Global Catalogue of Microorganisms (GCM) 10K type strain sequencing project: providing services to taxonomists for standard genome sequencing and annotation.</title>
        <authorList>
            <consortium name="The Broad Institute Genomics Platform"/>
            <consortium name="The Broad Institute Genome Sequencing Center for Infectious Disease"/>
            <person name="Wu L."/>
            <person name="Ma J."/>
        </authorList>
    </citation>
    <scope>NUCLEOTIDE SEQUENCE [LARGE SCALE GENOMIC DNA]</scope>
    <source>
        <strain evidence="3">JCM 4816</strain>
    </source>
</reference>
<feature type="region of interest" description="Disordered" evidence="1">
    <location>
        <begin position="146"/>
        <end position="215"/>
    </location>
</feature>
<dbReference type="RefSeq" id="WP_318296628.1">
    <property type="nucleotide sequence ID" value="NZ_BAAAXF010000086.1"/>
</dbReference>
<proteinExistence type="predicted"/>